<dbReference type="KEGG" id="rpi:Rpic_1834"/>
<dbReference type="Pfam" id="PF16986">
    <property type="entry name" value="CzcE"/>
    <property type="match status" value="1"/>
</dbReference>
<accession>B2UF38</accession>
<feature type="signal peptide" evidence="1">
    <location>
        <begin position="1"/>
        <end position="40"/>
    </location>
</feature>
<feature type="chain" id="PRO_5002783423" description="CzcE family metal-binding protein" evidence="1">
    <location>
        <begin position="41"/>
        <end position="129"/>
    </location>
</feature>
<proteinExistence type="predicted"/>
<evidence type="ECO:0008006" key="3">
    <source>
        <dbReference type="Google" id="ProtNLM"/>
    </source>
</evidence>
<reference evidence="2" key="1">
    <citation type="submission" date="2008-05" db="EMBL/GenBank/DDBJ databases">
        <title>Complete sequence of chromosome1 of Ralstonia pickettii 12J.</title>
        <authorList>
            <consortium name="US DOE Joint Genome Institute"/>
            <person name="Lucas S."/>
            <person name="Copeland A."/>
            <person name="Lapidus A."/>
            <person name="Glavina del Rio T."/>
            <person name="Dalin E."/>
            <person name="Tice H."/>
            <person name="Bruce D."/>
            <person name="Goodwin L."/>
            <person name="Pitluck S."/>
            <person name="Meincke L."/>
            <person name="Brettin T."/>
            <person name="Detter J.C."/>
            <person name="Han C."/>
            <person name="Kuske C.R."/>
            <person name="Schmutz J."/>
            <person name="Larimer F."/>
            <person name="Land M."/>
            <person name="Hauser L."/>
            <person name="Kyrpides N."/>
            <person name="Mikhailova N."/>
            <person name="Marsh T."/>
            <person name="Richardson P."/>
        </authorList>
    </citation>
    <scope>NUCLEOTIDE SEQUENCE</scope>
    <source>
        <strain evidence="2">12J</strain>
    </source>
</reference>
<protein>
    <recommendedName>
        <fullName evidence="3">CzcE family metal-binding protein</fullName>
    </recommendedName>
</protein>
<sequence>MQQHGRIFGVCAKRIMNLKRALQSALMLLLLGFASGCTSVATTTAQFGHPAAIAHASRTITLTPRIRYVHVYVGETVAFQIGEKKIGWMFTAPTIGGGQPIDMSSIFPDIPEAKGIVIFIERSNLYRAG</sequence>
<dbReference type="eggNOG" id="ENOG5030WRQ">
    <property type="taxonomic scope" value="Bacteria"/>
</dbReference>
<dbReference type="AlphaFoldDB" id="B2UF38"/>
<organism evidence="2">
    <name type="scientific">Ralstonia pickettii (strain 12J)</name>
    <dbReference type="NCBI Taxonomy" id="402626"/>
    <lineage>
        <taxon>Bacteria</taxon>
        <taxon>Pseudomonadati</taxon>
        <taxon>Pseudomonadota</taxon>
        <taxon>Betaproteobacteria</taxon>
        <taxon>Burkholderiales</taxon>
        <taxon>Burkholderiaceae</taxon>
        <taxon>Ralstonia</taxon>
    </lineage>
</organism>
<gene>
    <name evidence="2" type="ordered locus">Rpic_1834</name>
</gene>
<evidence type="ECO:0000256" key="1">
    <source>
        <dbReference type="SAM" id="SignalP"/>
    </source>
</evidence>
<dbReference type="InterPro" id="IPR031560">
    <property type="entry name" value="CzcE"/>
</dbReference>
<evidence type="ECO:0000313" key="2">
    <source>
        <dbReference type="EMBL" id="ACD26970.1"/>
    </source>
</evidence>
<name>B2UF38_RALPJ</name>
<dbReference type="Gene3D" id="2.60.40.2280">
    <property type="entry name" value="Heavy-metal resistance protein CzcE"/>
    <property type="match status" value="1"/>
</dbReference>
<dbReference type="InterPro" id="IPR038674">
    <property type="entry name" value="CzcE_sf"/>
</dbReference>
<dbReference type="HOGENOM" id="CLU_2119069_0_0_4"/>
<keyword evidence="1" id="KW-0732">Signal</keyword>
<dbReference type="EMBL" id="CP001068">
    <property type="protein sequence ID" value="ACD26970.1"/>
    <property type="molecule type" value="Genomic_DNA"/>
</dbReference>